<dbReference type="InterPro" id="IPR018289">
    <property type="entry name" value="MULE_transposase_dom"/>
</dbReference>
<feature type="compositionally biased region" description="Basic and acidic residues" evidence="1">
    <location>
        <begin position="683"/>
        <end position="696"/>
    </location>
</feature>
<feature type="domain" description="FAR1" evidence="2">
    <location>
        <begin position="89"/>
        <end position="171"/>
    </location>
</feature>
<evidence type="ECO:0000256" key="1">
    <source>
        <dbReference type="SAM" id="MobiDB-lite"/>
    </source>
</evidence>
<dbReference type="Pfam" id="PF10551">
    <property type="entry name" value="MULE"/>
    <property type="match status" value="1"/>
</dbReference>
<comment type="caution">
    <text evidence="4">The sequence shown here is derived from an EMBL/GenBank/DDBJ whole genome shotgun (WGS) entry which is preliminary data.</text>
</comment>
<dbReference type="Proteomes" id="UP001443914">
    <property type="component" value="Unassembled WGS sequence"/>
</dbReference>
<protein>
    <recommendedName>
        <fullName evidence="6">Protein FAR1-RELATED SEQUENCE</fullName>
    </recommendedName>
</protein>
<dbReference type="Pfam" id="PF03101">
    <property type="entry name" value="FAR1"/>
    <property type="match status" value="1"/>
</dbReference>
<evidence type="ECO:0000259" key="3">
    <source>
        <dbReference type="Pfam" id="PF10551"/>
    </source>
</evidence>
<feature type="region of interest" description="Disordered" evidence="1">
    <location>
        <begin position="670"/>
        <end position="697"/>
    </location>
</feature>
<dbReference type="PANTHER" id="PTHR47718">
    <property type="entry name" value="OS01G0519700 PROTEIN"/>
    <property type="match status" value="1"/>
</dbReference>
<gene>
    <name evidence="4" type="ORF">RND81_11G084200</name>
</gene>
<dbReference type="EMBL" id="JBDFQZ010000011">
    <property type="protein sequence ID" value="KAK9676545.1"/>
    <property type="molecule type" value="Genomic_DNA"/>
</dbReference>
<evidence type="ECO:0000313" key="5">
    <source>
        <dbReference type="Proteomes" id="UP001443914"/>
    </source>
</evidence>
<accession>A0AAW1HJB9</accession>
<evidence type="ECO:0008006" key="6">
    <source>
        <dbReference type="Google" id="ProtNLM"/>
    </source>
</evidence>
<feature type="domain" description="MULE transposase" evidence="3">
    <location>
        <begin position="294"/>
        <end position="387"/>
    </location>
</feature>
<dbReference type="InterPro" id="IPR004330">
    <property type="entry name" value="FAR1_DNA_bnd_dom"/>
</dbReference>
<sequence length="723" mass="83411">MELNALNKQLVPFEETSFLNSVLVNLHTTEGEAEEVSDVNDKVRHVNDVHEPIGSPNVIGIPTDGVPHCSEHLKPSIGKTFATLDEGLDFYKEYAKICGFSARLDSSKINKGVVTHKQCVCSKQGESKHEGVKRKRAVTRVGCEAKVNFRRLGTGEYEIYEFVEHHKHPMVTPDTMIHLKSSRNLNLVHKKMIMDNSRINQGPVKSFRMFKEYVRGYKNVGASLEDFKKNSRDVKKYIKEYDAQMLIETFMQKKAICPSFYFDFEVDEDQNLNKIFWADPIGIKNYALFGDSNSFDTTFDFNKYRMVFTPFTGVDNHKRCVTFAAGLIAKENAESFSWLFENYLRAMGGCYPITLITDQCLGIKAGVEKVFSGKTEHRYCMWHIMKKMPEKVGSTISRDTDFLKEITGIVWGDDIEPLEFEEQWKLIIDKYELYENEWLTQIFEMRESWIPSYFKDTYLGGIMRTTSRSESENSFFSHFTNPHLSLVEFWMRFQTAMDAQRWKHSKLTADSRNSSPILSTPLKLERQASEFYTPNVFYEFQEELKQACFQCGLEKIVYKETVENISVADREKKKVLKDKGFEEIPLDYLLSRWSKNASCRPIFNVSSTSLLADCASIDTRQHKIISLVEDDEDNTEGLLSILQSFNEKIIITQIEILIGSKIPDEAVVLPPKQSKNKGSGRRMMSDKEKSIQEHQRPLRKCNACGQMANHDKRNCHKKVKTII</sequence>
<evidence type="ECO:0000313" key="4">
    <source>
        <dbReference type="EMBL" id="KAK9676545.1"/>
    </source>
</evidence>
<reference evidence="4" key="1">
    <citation type="submission" date="2024-03" db="EMBL/GenBank/DDBJ databases">
        <title>WGS assembly of Saponaria officinalis var. Norfolk2.</title>
        <authorList>
            <person name="Jenkins J."/>
            <person name="Shu S."/>
            <person name="Grimwood J."/>
            <person name="Barry K."/>
            <person name="Goodstein D."/>
            <person name="Schmutz J."/>
            <person name="Leebens-Mack J."/>
            <person name="Osbourn A."/>
        </authorList>
    </citation>
    <scope>NUCLEOTIDE SEQUENCE [LARGE SCALE GENOMIC DNA]</scope>
    <source>
        <strain evidence="4">JIC</strain>
    </source>
</reference>
<proteinExistence type="predicted"/>
<dbReference type="AlphaFoldDB" id="A0AAW1HJB9"/>
<evidence type="ECO:0000259" key="2">
    <source>
        <dbReference type="Pfam" id="PF03101"/>
    </source>
</evidence>
<organism evidence="4 5">
    <name type="scientific">Saponaria officinalis</name>
    <name type="common">Common soapwort</name>
    <name type="synonym">Lychnis saponaria</name>
    <dbReference type="NCBI Taxonomy" id="3572"/>
    <lineage>
        <taxon>Eukaryota</taxon>
        <taxon>Viridiplantae</taxon>
        <taxon>Streptophyta</taxon>
        <taxon>Embryophyta</taxon>
        <taxon>Tracheophyta</taxon>
        <taxon>Spermatophyta</taxon>
        <taxon>Magnoliopsida</taxon>
        <taxon>eudicotyledons</taxon>
        <taxon>Gunneridae</taxon>
        <taxon>Pentapetalae</taxon>
        <taxon>Caryophyllales</taxon>
        <taxon>Caryophyllaceae</taxon>
        <taxon>Caryophylleae</taxon>
        <taxon>Saponaria</taxon>
    </lineage>
</organism>
<keyword evidence="5" id="KW-1185">Reference proteome</keyword>
<dbReference type="PANTHER" id="PTHR47718:SF18">
    <property type="entry name" value="PROTEIN FAR1-RELATED SEQUENCE 5-LIKE"/>
    <property type="match status" value="1"/>
</dbReference>
<name>A0AAW1HJB9_SAPOF</name>